<evidence type="ECO:0000313" key="2">
    <source>
        <dbReference type="Proteomes" id="UP000076512"/>
    </source>
</evidence>
<dbReference type="Proteomes" id="UP000076512">
    <property type="component" value="Unassembled WGS sequence"/>
</dbReference>
<dbReference type="AlphaFoldDB" id="A0A164HBY1"/>
<proteinExistence type="predicted"/>
<protein>
    <submittedName>
        <fullName evidence="1">Uncharacterized protein</fullName>
    </submittedName>
</protein>
<reference evidence="1 2" key="1">
    <citation type="submission" date="2016-04" db="EMBL/GenBank/DDBJ databases">
        <authorList>
            <person name="Evans L.H."/>
            <person name="Alamgir A."/>
            <person name="Owens N."/>
            <person name="Weber N.D."/>
            <person name="Virtaneva K."/>
            <person name="Barbian K."/>
            <person name="Babar A."/>
            <person name="Rosenke K."/>
        </authorList>
    </citation>
    <scope>NUCLEOTIDE SEQUENCE [LARGE SCALE GENOMIC DNA]</scope>
    <source>
        <strain evidence="1 2">IFM 0406</strain>
    </source>
</reference>
<organism evidence="1 2">
    <name type="scientific">Nocardia terpenica</name>
    <dbReference type="NCBI Taxonomy" id="455432"/>
    <lineage>
        <taxon>Bacteria</taxon>
        <taxon>Bacillati</taxon>
        <taxon>Actinomycetota</taxon>
        <taxon>Actinomycetes</taxon>
        <taxon>Mycobacteriales</taxon>
        <taxon>Nocardiaceae</taxon>
        <taxon>Nocardia</taxon>
    </lineage>
</organism>
<evidence type="ECO:0000313" key="1">
    <source>
        <dbReference type="EMBL" id="KZM68376.1"/>
    </source>
</evidence>
<gene>
    <name evidence="1" type="ORF">AWN90_10845</name>
</gene>
<comment type="caution">
    <text evidence="1">The sequence shown here is derived from an EMBL/GenBank/DDBJ whole genome shotgun (WGS) entry which is preliminary data.</text>
</comment>
<keyword evidence="2" id="KW-1185">Reference proteome</keyword>
<accession>A0A164HBY1</accession>
<name>A0A164HBY1_9NOCA</name>
<dbReference type="EMBL" id="LWGR01000021">
    <property type="protein sequence ID" value="KZM68376.1"/>
    <property type="molecule type" value="Genomic_DNA"/>
</dbReference>
<sequence>MRSNKQAVVIQLKQLMGISFARGSRLNVVTIHRGSRNTTFGQCFPQSMRIYQLRLRGID</sequence>